<keyword evidence="6" id="KW-0028">Amino-acid biosynthesis</keyword>
<dbReference type="PANTHER" id="PTHR43643:SF6">
    <property type="entry name" value="HISTIDINOL-PHOSPHATE AMINOTRANSFERASE"/>
    <property type="match status" value="1"/>
</dbReference>
<dbReference type="CDD" id="cd00609">
    <property type="entry name" value="AAT_like"/>
    <property type="match status" value="1"/>
</dbReference>
<comment type="catalytic activity">
    <reaction evidence="10">
        <text>L-histidinol phosphate + 2-oxoglutarate = 3-(imidazol-4-yl)-2-oxopropyl phosphate + L-glutamate</text>
        <dbReference type="Rhea" id="RHEA:23744"/>
        <dbReference type="ChEBI" id="CHEBI:16810"/>
        <dbReference type="ChEBI" id="CHEBI:29985"/>
        <dbReference type="ChEBI" id="CHEBI:57766"/>
        <dbReference type="ChEBI" id="CHEBI:57980"/>
        <dbReference type="EC" id="2.6.1.9"/>
    </reaction>
</comment>
<evidence type="ECO:0000313" key="13">
    <source>
        <dbReference type="EMBL" id="QIS12707.1"/>
    </source>
</evidence>
<dbReference type="InterPro" id="IPR015422">
    <property type="entry name" value="PyrdxlP-dep_Trfase_small"/>
</dbReference>
<keyword evidence="7 13" id="KW-0808">Transferase</keyword>
<dbReference type="KEGG" id="nah:F5544_24260"/>
<dbReference type="RefSeq" id="WP_167475352.1">
    <property type="nucleotide sequence ID" value="NZ_CP046172.1"/>
</dbReference>
<dbReference type="Gene3D" id="3.90.1150.10">
    <property type="entry name" value="Aspartate Aminotransferase, domain 1"/>
    <property type="match status" value="1"/>
</dbReference>
<proteinExistence type="inferred from homology"/>
<comment type="pathway">
    <text evidence="2">Amino-acid biosynthesis; L-histidine biosynthesis; L-histidine from 5-phospho-alpha-D-ribose 1-diphosphate: step 7/9.</text>
</comment>
<accession>A0A6G9YI19</accession>
<evidence type="ECO:0000256" key="4">
    <source>
        <dbReference type="ARBA" id="ARBA00012748"/>
    </source>
</evidence>
<evidence type="ECO:0000313" key="14">
    <source>
        <dbReference type="Proteomes" id="UP000503540"/>
    </source>
</evidence>
<dbReference type="InterPro" id="IPR001917">
    <property type="entry name" value="Aminotrans_II_pyridoxalP_BS"/>
</dbReference>
<dbReference type="InterPro" id="IPR004839">
    <property type="entry name" value="Aminotransferase_I/II_large"/>
</dbReference>
<keyword evidence="14" id="KW-1185">Reference proteome</keyword>
<name>A0A6G9YI19_9NOCA</name>
<keyword evidence="8 11" id="KW-0663">Pyridoxal phosphate</keyword>
<dbReference type="Gene3D" id="3.40.640.10">
    <property type="entry name" value="Type I PLP-dependent aspartate aminotransferase-like (Major domain)"/>
    <property type="match status" value="1"/>
</dbReference>
<reference evidence="13 14" key="1">
    <citation type="journal article" date="2019" name="ACS Chem. Biol.">
        <title>Identification and Mobilization of a Cryptic Antibiotic Biosynthesis Gene Locus from a Human-Pathogenic Nocardia Isolate.</title>
        <authorList>
            <person name="Herisse M."/>
            <person name="Ishida K."/>
            <person name="Porter J.L."/>
            <person name="Howden B."/>
            <person name="Hertweck C."/>
            <person name="Stinear T.P."/>
            <person name="Pidot S.J."/>
        </authorList>
    </citation>
    <scope>NUCLEOTIDE SEQUENCE [LARGE SCALE GENOMIC DNA]</scope>
    <source>
        <strain evidence="13 14">AUSMDU00012717</strain>
    </source>
</reference>
<dbReference type="InterPro" id="IPR015424">
    <property type="entry name" value="PyrdxlP-dep_Trfase"/>
</dbReference>
<dbReference type="SUPFAM" id="SSF53383">
    <property type="entry name" value="PLP-dependent transferases"/>
    <property type="match status" value="1"/>
</dbReference>
<evidence type="ECO:0000256" key="2">
    <source>
        <dbReference type="ARBA" id="ARBA00005011"/>
    </source>
</evidence>
<dbReference type="Proteomes" id="UP000503540">
    <property type="component" value="Chromosome"/>
</dbReference>
<comment type="cofactor">
    <cofactor evidence="1 11">
        <name>pyridoxal 5'-phosphate</name>
        <dbReference type="ChEBI" id="CHEBI:597326"/>
    </cofactor>
</comment>
<evidence type="ECO:0000256" key="7">
    <source>
        <dbReference type="ARBA" id="ARBA00022679"/>
    </source>
</evidence>
<dbReference type="PANTHER" id="PTHR43643">
    <property type="entry name" value="HISTIDINOL-PHOSPHATE AMINOTRANSFERASE 2"/>
    <property type="match status" value="1"/>
</dbReference>
<gene>
    <name evidence="13" type="ORF">F5544_24260</name>
</gene>
<keyword evidence="5 13" id="KW-0032">Aminotransferase</keyword>
<evidence type="ECO:0000256" key="6">
    <source>
        <dbReference type="ARBA" id="ARBA00022605"/>
    </source>
</evidence>
<dbReference type="GO" id="GO:0004400">
    <property type="term" value="F:histidinol-phosphate transaminase activity"/>
    <property type="evidence" value="ECO:0007669"/>
    <property type="project" value="UniProtKB-EC"/>
</dbReference>
<evidence type="ECO:0000259" key="12">
    <source>
        <dbReference type="Pfam" id="PF00155"/>
    </source>
</evidence>
<keyword evidence="9" id="KW-0368">Histidine biosynthesis</keyword>
<evidence type="ECO:0000256" key="5">
    <source>
        <dbReference type="ARBA" id="ARBA00022576"/>
    </source>
</evidence>
<evidence type="ECO:0000256" key="3">
    <source>
        <dbReference type="ARBA" id="ARBA00007970"/>
    </source>
</evidence>
<evidence type="ECO:0000256" key="10">
    <source>
        <dbReference type="ARBA" id="ARBA00047481"/>
    </source>
</evidence>
<evidence type="ECO:0000256" key="11">
    <source>
        <dbReference type="RuleBase" id="RU003693"/>
    </source>
</evidence>
<dbReference type="GO" id="GO:0030170">
    <property type="term" value="F:pyridoxal phosphate binding"/>
    <property type="evidence" value="ECO:0007669"/>
    <property type="project" value="InterPro"/>
</dbReference>
<evidence type="ECO:0000256" key="1">
    <source>
        <dbReference type="ARBA" id="ARBA00001933"/>
    </source>
</evidence>
<evidence type="ECO:0000256" key="8">
    <source>
        <dbReference type="ARBA" id="ARBA00022898"/>
    </source>
</evidence>
<dbReference type="InterPro" id="IPR015421">
    <property type="entry name" value="PyrdxlP-dep_Trfase_major"/>
</dbReference>
<feature type="domain" description="Aminotransferase class I/classII large" evidence="12">
    <location>
        <begin position="348"/>
        <end position="632"/>
    </location>
</feature>
<dbReference type="PROSITE" id="PS00599">
    <property type="entry name" value="AA_TRANSFER_CLASS_2"/>
    <property type="match status" value="1"/>
</dbReference>
<dbReference type="GO" id="GO:0000105">
    <property type="term" value="P:L-histidine biosynthetic process"/>
    <property type="evidence" value="ECO:0007669"/>
    <property type="project" value="UniProtKB-KW"/>
</dbReference>
<sequence>MRTSTAIDALRDVLCAALGSTEPVCAATEAGLTGPDRPTLIGGGALYGPTSPAPTPGVIDDLLRRAEELRAPQILVPHVRRTDDLAPLRAGGFVPFDAGVECVLRLSDSIDETLRARVGADRLAELRRLHRDLAEHTTWERIRLRELAATPWAWDACVKLPPRNGNFSYNARALDALARGPLAERVEVLVRRRDGAVVQVGLIAASQNGRGTYHLAHAVDDSAMDRETLYAATVYELCLDAWQSGLDWIHLGRVDAEDARSLGADLFIPLDNWLRAPGLAPVAQADPALSDFAAPPVAEVAAAPGPVRFRLRPKFDLIDMSGNTNPFLGREARYPDLDTTELARIYLAAIAALPGGDRLGALTPDHLLFTSGAVDGLALLLSALTSPGESVCVTPPTFELYAHFARVQRLPVVEVPLCGAAMSELDNERILAAGPRVTVLCDPNNPVGTRLDRAQVRELIASSRGLVVIDEAYVEFSREPSYAALIDRHENLVVLRTLSKAWGLASARCGIVLARPGVIEALRRVQVPFGFTDASQRAVRERLSNAHLALDTVPRILAERDRLAARLSGHPAVREVFPSDANFLFVRLHEHERAMARLRGAGIMVADTGRLVPDTCRISVGSPEANDLLLQVL</sequence>
<comment type="similarity">
    <text evidence="3">Belongs to the class-II pyridoxal-phosphate-dependent aminotransferase family. Histidinol-phosphate aminotransferase subfamily.</text>
</comment>
<dbReference type="EMBL" id="CP046172">
    <property type="protein sequence ID" value="QIS12707.1"/>
    <property type="molecule type" value="Genomic_DNA"/>
</dbReference>
<dbReference type="EC" id="2.6.1.9" evidence="4"/>
<evidence type="ECO:0000256" key="9">
    <source>
        <dbReference type="ARBA" id="ARBA00023102"/>
    </source>
</evidence>
<protein>
    <recommendedName>
        <fullName evidence="4">histidinol-phosphate transaminase</fullName>
        <ecNumber evidence="4">2.6.1.9</ecNumber>
    </recommendedName>
</protein>
<dbReference type="AlphaFoldDB" id="A0A6G9YI19"/>
<dbReference type="Pfam" id="PF00155">
    <property type="entry name" value="Aminotran_1_2"/>
    <property type="match status" value="1"/>
</dbReference>
<organism evidence="13 14">
    <name type="scientific">Nocardia arthritidis</name>
    <dbReference type="NCBI Taxonomy" id="228602"/>
    <lineage>
        <taxon>Bacteria</taxon>
        <taxon>Bacillati</taxon>
        <taxon>Actinomycetota</taxon>
        <taxon>Actinomycetes</taxon>
        <taxon>Mycobacteriales</taxon>
        <taxon>Nocardiaceae</taxon>
        <taxon>Nocardia</taxon>
    </lineage>
</organism>
<dbReference type="InterPro" id="IPR050106">
    <property type="entry name" value="HistidinolP_aminotransfase"/>
</dbReference>